<gene>
    <name evidence="1" type="ORF">L1987_65236</name>
</gene>
<evidence type="ECO:0000313" key="2">
    <source>
        <dbReference type="Proteomes" id="UP001056120"/>
    </source>
</evidence>
<comment type="caution">
    <text evidence="1">The sequence shown here is derived from an EMBL/GenBank/DDBJ whole genome shotgun (WGS) entry which is preliminary data.</text>
</comment>
<name>A0ACB9BTW0_9ASTR</name>
<reference evidence="2" key="1">
    <citation type="journal article" date="2022" name="Mol. Ecol. Resour.">
        <title>The genomes of chicory, endive, great burdock and yacon provide insights into Asteraceae palaeo-polyploidization history and plant inulin production.</title>
        <authorList>
            <person name="Fan W."/>
            <person name="Wang S."/>
            <person name="Wang H."/>
            <person name="Wang A."/>
            <person name="Jiang F."/>
            <person name="Liu H."/>
            <person name="Zhao H."/>
            <person name="Xu D."/>
            <person name="Zhang Y."/>
        </authorList>
    </citation>
    <scope>NUCLEOTIDE SEQUENCE [LARGE SCALE GENOMIC DNA]</scope>
    <source>
        <strain evidence="2">cv. Yunnan</strain>
    </source>
</reference>
<dbReference type="EMBL" id="CM042039">
    <property type="protein sequence ID" value="KAI3725448.1"/>
    <property type="molecule type" value="Genomic_DNA"/>
</dbReference>
<dbReference type="Proteomes" id="UP001056120">
    <property type="component" value="Linkage Group LG22"/>
</dbReference>
<protein>
    <submittedName>
        <fullName evidence="1">Uncharacterized protein</fullName>
    </submittedName>
</protein>
<sequence length="173" mass="18696">MLLLPSVTKKPQETCFREDKQEQKDHFAANCEFNTFNQILHQALPNHKPISKRTSTGKPSGNKVKKDKYTSVIKPSAASKNVVDQVKPKKPKDKPLAATKSVAAQVKPSAATKCAADKPKSSVANSATDQANLSAAKATSVADRAKRSGKPPSRQWKAKIPTSIPQRIIIGSI</sequence>
<proteinExistence type="predicted"/>
<evidence type="ECO:0000313" key="1">
    <source>
        <dbReference type="EMBL" id="KAI3725448.1"/>
    </source>
</evidence>
<accession>A0ACB9BTW0</accession>
<keyword evidence="2" id="KW-1185">Reference proteome</keyword>
<reference evidence="1 2" key="2">
    <citation type="journal article" date="2022" name="Mol. Ecol. Resour.">
        <title>The genomes of chicory, endive, great burdock and yacon provide insights into Asteraceae paleo-polyploidization history and plant inulin production.</title>
        <authorList>
            <person name="Fan W."/>
            <person name="Wang S."/>
            <person name="Wang H."/>
            <person name="Wang A."/>
            <person name="Jiang F."/>
            <person name="Liu H."/>
            <person name="Zhao H."/>
            <person name="Xu D."/>
            <person name="Zhang Y."/>
        </authorList>
    </citation>
    <scope>NUCLEOTIDE SEQUENCE [LARGE SCALE GENOMIC DNA]</scope>
    <source>
        <strain evidence="2">cv. Yunnan</strain>
        <tissue evidence="1">Leaves</tissue>
    </source>
</reference>
<organism evidence="1 2">
    <name type="scientific">Smallanthus sonchifolius</name>
    <dbReference type="NCBI Taxonomy" id="185202"/>
    <lineage>
        <taxon>Eukaryota</taxon>
        <taxon>Viridiplantae</taxon>
        <taxon>Streptophyta</taxon>
        <taxon>Embryophyta</taxon>
        <taxon>Tracheophyta</taxon>
        <taxon>Spermatophyta</taxon>
        <taxon>Magnoliopsida</taxon>
        <taxon>eudicotyledons</taxon>
        <taxon>Gunneridae</taxon>
        <taxon>Pentapetalae</taxon>
        <taxon>asterids</taxon>
        <taxon>campanulids</taxon>
        <taxon>Asterales</taxon>
        <taxon>Asteraceae</taxon>
        <taxon>Asteroideae</taxon>
        <taxon>Heliantheae alliance</taxon>
        <taxon>Millerieae</taxon>
        <taxon>Smallanthus</taxon>
    </lineage>
</organism>